<evidence type="ECO:0000313" key="6">
    <source>
        <dbReference type="Proteomes" id="UP000091820"/>
    </source>
</evidence>
<keyword evidence="1 3" id="KW-0863">Zinc-finger</keyword>
<evidence type="ECO:0000256" key="1">
    <source>
        <dbReference type="ARBA" id="ARBA00022771"/>
    </source>
</evidence>
<dbReference type="GO" id="GO:0008270">
    <property type="term" value="F:zinc ion binding"/>
    <property type="evidence" value="ECO:0007669"/>
    <property type="project" value="UniProtKB-KW"/>
</dbReference>
<feature type="domain" description="RING-type" evidence="4">
    <location>
        <begin position="180"/>
        <end position="236"/>
    </location>
</feature>
<dbReference type="Proteomes" id="UP000091820">
    <property type="component" value="Unassembled WGS sequence"/>
</dbReference>
<keyword evidence="1 3" id="KW-0479">Metal-binding</keyword>
<dbReference type="InterPro" id="IPR001841">
    <property type="entry name" value="Znf_RING"/>
</dbReference>
<evidence type="ECO:0000256" key="2">
    <source>
        <dbReference type="ARBA" id="ARBA00022833"/>
    </source>
</evidence>
<organism evidence="5 6">
    <name type="scientific">Glossina brevipalpis</name>
    <dbReference type="NCBI Taxonomy" id="37001"/>
    <lineage>
        <taxon>Eukaryota</taxon>
        <taxon>Metazoa</taxon>
        <taxon>Ecdysozoa</taxon>
        <taxon>Arthropoda</taxon>
        <taxon>Hexapoda</taxon>
        <taxon>Insecta</taxon>
        <taxon>Pterygota</taxon>
        <taxon>Neoptera</taxon>
        <taxon>Endopterygota</taxon>
        <taxon>Diptera</taxon>
        <taxon>Brachycera</taxon>
        <taxon>Muscomorpha</taxon>
        <taxon>Hippoboscoidea</taxon>
        <taxon>Glossinidae</taxon>
        <taxon>Glossina</taxon>
    </lineage>
</organism>
<dbReference type="VEuPathDB" id="VectorBase:GBRI017535"/>
<accession>A0A1A9WFA3</accession>
<dbReference type="EnsemblMetazoa" id="GBRI017535-RA">
    <property type="protein sequence ID" value="GBRI017535-PA"/>
    <property type="gene ID" value="GBRI017535"/>
</dbReference>
<dbReference type="SUPFAM" id="SSF57850">
    <property type="entry name" value="RING/U-box"/>
    <property type="match status" value="1"/>
</dbReference>
<dbReference type="PROSITE" id="PS50089">
    <property type="entry name" value="ZF_RING_2"/>
    <property type="match status" value="1"/>
</dbReference>
<name>A0A1A9WFA3_9MUSC</name>
<evidence type="ECO:0000259" key="4">
    <source>
        <dbReference type="PROSITE" id="PS50089"/>
    </source>
</evidence>
<reference evidence="6" key="1">
    <citation type="submission" date="2014-03" db="EMBL/GenBank/DDBJ databases">
        <authorList>
            <person name="Aksoy S."/>
            <person name="Warren W."/>
            <person name="Wilson R.K."/>
        </authorList>
    </citation>
    <scope>NUCLEOTIDE SEQUENCE [LARGE SCALE GENOMIC DNA]</scope>
    <source>
        <strain evidence="6">IAEA</strain>
    </source>
</reference>
<protein>
    <submittedName>
        <fullName evidence="5">RING-type domain-containing protein</fullName>
    </submittedName>
</protein>
<evidence type="ECO:0000313" key="5">
    <source>
        <dbReference type="EnsemblMetazoa" id="GBRI017535-PA"/>
    </source>
</evidence>
<evidence type="ECO:0000256" key="3">
    <source>
        <dbReference type="PROSITE-ProRule" id="PRU00175"/>
    </source>
</evidence>
<sequence length="261" mass="31610">MSTIHCRFSECQWSGAEKDIFKHLENCHRKFLREPNGRIYFDLNRIDLREELFVLCTAQGLYWLCQNRINLSKSRHEFGLFHLGNSLPVTFTLELRMQGNRYCKQWGPFNTQSENYINRGEERYELNLKSVVITKCPENRIMKRLRLVFDKFDTSTEYIIELYKERYKRLYRLCFQSFTCAICWEFIRDNARFCENTHFVCLNCFNQMRMRTERKSSGEKEHHNKSITNFKCPICRGHYLYDCKDDELESLLRILNWSEVS</sequence>
<dbReference type="AlphaFoldDB" id="A0A1A9WFA3"/>
<keyword evidence="2" id="KW-0862">Zinc</keyword>
<reference evidence="5" key="2">
    <citation type="submission" date="2020-05" db="UniProtKB">
        <authorList>
            <consortium name="EnsemblMetazoa"/>
        </authorList>
    </citation>
    <scope>IDENTIFICATION</scope>
    <source>
        <strain evidence="5">IAEA</strain>
    </source>
</reference>
<proteinExistence type="predicted"/>
<keyword evidence="6" id="KW-1185">Reference proteome</keyword>